<feature type="region of interest" description="Disordered" evidence="1">
    <location>
        <begin position="30"/>
        <end position="124"/>
    </location>
</feature>
<gene>
    <name evidence="2" type="ORF">O3G_MSEX002929</name>
</gene>
<keyword evidence="3" id="KW-1185">Reference proteome</keyword>
<feature type="compositionally biased region" description="Acidic residues" evidence="1">
    <location>
        <begin position="81"/>
        <end position="97"/>
    </location>
</feature>
<dbReference type="EMBL" id="JH668303">
    <property type="protein sequence ID" value="KAG6443590.1"/>
    <property type="molecule type" value="Genomic_DNA"/>
</dbReference>
<evidence type="ECO:0000313" key="3">
    <source>
        <dbReference type="Proteomes" id="UP000791440"/>
    </source>
</evidence>
<name>A0A921YR27_MANSE</name>
<accession>A0A921YR27</accession>
<comment type="caution">
    <text evidence="2">The sequence shown here is derived from an EMBL/GenBank/DDBJ whole genome shotgun (WGS) entry which is preliminary data.</text>
</comment>
<reference evidence="2" key="1">
    <citation type="journal article" date="2016" name="Insect Biochem. Mol. Biol.">
        <title>Multifaceted biological insights from a draft genome sequence of the tobacco hornworm moth, Manduca sexta.</title>
        <authorList>
            <person name="Kanost M.R."/>
            <person name="Arrese E.L."/>
            <person name="Cao X."/>
            <person name="Chen Y.R."/>
            <person name="Chellapilla S."/>
            <person name="Goldsmith M.R."/>
            <person name="Grosse-Wilde E."/>
            <person name="Heckel D.G."/>
            <person name="Herndon N."/>
            <person name="Jiang H."/>
            <person name="Papanicolaou A."/>
            <person name="Qu J."/>
            <person name="Soulages J.L."/>
            <person name="Vogel H."/>
            <person name="Walters J."/>
            <person name="Waterhouse R.M."/>
            <person name="Ahn S.J."/>
            <person name="Almeida F.C."/>
            <person name="An C."/>
            <person name="Aqrawi P."/>
            <person name="Bretschneider A."/>
            <person name="Bryant W.B."/>
            <person name="Bucks S."/>
            <person name="Chao H."/>
            <person name="Chevignon G."/>
            <person name="Christen J.M."/>
            <person name="Clarke D.F."/>
            <person name="Dittmer N.T."/>
            <person name="Ferguson L.C.F."/>
            <person name="Garavelou S."/>
            <person name="Gordon K.H.J."/>
            <person name="Gunaratna R.T."/>
            <person name="Han Y."/>
            <person name="Hauser F."/>
            <person name="He Y."/>
            <person name="Heidel-Fischer H."/>
            <person name="Hirsh A."/>
            <person name="Hu Y."/>
            <person name="Jiang H."/>
            <person name="Kalra D."/>
            <person name="Klinner C."/>
            <person name="Konig C."/>
            <person name="Kovar C."/>
            <person name="Kroll A.R."/>
            <person name="Kuwar S.S."/>
            <person name="Lee S.L."/>
            <person name="Lehman R."/>
            <person name="Li K."/>
            <person name="Li Z."/>
            <person name="Liang H."/>
            <person name="Lovelace S."/>
            <person name="Lu Z."/>
            <person name="Mansfield J.H."/>
            <person name="McCulloch K.J."/>
            <person name="Mathew T."/>
            <person name="Morton B."/>
            <person name="Muzny D.M."/>
            <person name="Neunemann D."/>
            <person name="Ongeri F."/>
            <person name="Pauchet Y."/>
            <person name="Pu L.L."/>
            <person name="Pyrousis I."/>
            <person name="Rao X.J."/>
            <person name="Redding A."/>
            <person name="Roesel C."/>
            <person name="Sanchez-Gracia A."/>
            <person name="Schaack S."/>
            <person name="Shukla A."/>
            <person name="Tetreau G."/>
            <person name="Wang Y."/>
            <person name="Xiong G.H."/>
            <person name="Traut W."/>
            <person name="Walsh T.K."/>
            <person name="Worley K.C."/>
            <person name="Wu D."/>
            <person name="Wu W."/>
            <person name="Wu Y.Q."/>
            <person name="Zhang X."/>
            <person name="Zou Z."/>
            <person name="Zucker H."/>
            <person name="Briscoe A.D."/>
            <person name="Burmester T."/>
            <person name="Clem R.J."/>
            <person name="Feyereisen R."/>
            <person name="Grimmelikhuijzen C.J.P."/>
            <person name="Hamodrakas S.J."/>
            <person name="Hansson B.S."/>
            <person name="Huguet E."/>
            <person name="Jermiin L.S."/>
            <person name="Lan Q."/>
            <person name="Lehman H.K."/>
            <person name="Lorenzen M."/>
            <person name="Merzendorfer H."/>
            <person name="Michalopoulos I."/>
            <person name="Morton D.B."/>
            <person name="Muthukrishnan S."/>
            <person name="Oakeshott J.G."/>
            <person name="Palmer W."/>
            <person name="Park Y."/>
            <person name="Passarelli A.L."/>
            <person name="Rozas J."/>
            <person name="Schwartz L.M."/>
            <person name="Smith W."/>
            <person name="Southgate A."/>
            <person name="Vilcinskas A."/>
            <person name="Vogt R."/>
            <person name="Wang P."/>
            <person name="Werren J."/>
            <person name="Yu X.Q."/>
            <person name="Zhou J.J."/>
            <person name="Brown S.J."/>
            <person name="Scherer S.E."/>
            <person name="Richards S."/>
            <person name="Blissard G.W."/>
        </authorList>
    </citation>
    <scope>NUCLEOTIDE SEQUENCE</scope>
</reference>
<dbReference type="AlphaFoldDB" id="A0A921YR27"/>
<feature type="compositionally biased region" description="Acidic residues" evidence="1">
    <location>
        <begin position="63"/>
        <end position="74"/>
    </location>
</feature>
<proteinExistence type="predicted"/>
<feature type="compositionally biased region" description="Polar residues" evidence="1">
    <location>
        <begin position="30"/>
        <end position="45"/>
    </location>
</feature>
<dbReference type="Proteomes" id="UP000791440">
    <property type="component" value="Unassembled WGS sequence"/>
</dbReference>
<organism evidence="2 3">
    <name type="scientific">Manduca sexta</name>
    <name type="common">Tobacco hawkmoth</name>
    <name type="synonym">Tobacco hornworm</name>
    <dbReference type="NCBI Taxonomy" id="7130"/>
    <lineage>
        <taxon>Eukaryota</taxon>
        <taxon>Metazoa</taxon>
        <taxon>Ecdysozoa</taxon>
        <taxon>Arthropoda</taxon>
        <taxon>Hexapoda</taxon>
        <taxon>Insecta</taxon>
        <taxon>Pterygota</taxon>
        <taxon>Neoptera</taxon>
        <taxon>Endopterygota</taxon>
        <taxon>Lepidoptera</taxon>
        <taxon>Glossata</taxon>
        <taxon>Ditrysia</taxon>
        <taxon>Bombycoidea</taxon>
        <taxon>Sphingidae</taxon>
        <taxon>Sphinginae</taxon>
        <taxon>Sphingini</taxon>
        <taxon>Manduca</taxon>
    </lineage>
</organism>
<protein>
    <submittedName>
        <fullName evidence="2">Uncharacterized protein</fullName>
    </submittedName>
</protein>
<reference evidence="2" key="2">
    <citation type="submission" date="2020-12" db="EMBL/GenBank/DDBJ databases">
        <authorList>
            <person name="Kanost M."/>
        </authorList>
    </citation>
    <scope>NUCLEOTIDE SEQUENCE</scope>
</reference>
<sequence>MYTLYLSTVTVSTYGLKFVLDILDSRTTCTRGPSATGCIKQQTGNCGIPWERSISSSGLQQADDGDDDNDDDDGGGGGGGDNDDGDDGDDDDGDGDDDGKGISPYHIRGEAPMAKSVCPGCTSA</sequence>
<evidence type="ECO:0000313" key="2">
    <source>
        <dbReference type="EMBL" id="KAG6443590.1"/>
    </source>
</evidence>
<evidence type="ECO:0000256" key="1">
    <source>
        <dbReference type="SAM" id="MobiDB-lite"/>
    </source>
</evidence>